<dbReference type="Pfam" id="PF07729">
    <property type="entry name" value="FCD"/>
    <property type="match status" value="1"/>
</dbReference>
<dbReference type="SMART" id="SM00345">
    <property type="entry name" value="HTH_GNTR"/>
    <property type="match status" value="1"/>
</dbReference>
<sequence>MAETIRRQLADDITAGRLLPGSVIEEAAVAERFNASRTPVREAIRGLAASGLVAIEPRRGARVASTTLEEMADLFELMAETEAMCARLATYRMSATERFTLQNFHTEFDPATTTLDGYDSYNRAFHEMLYQGTHNAVLAAQAAALRLRLAPYRRAQLHEERRTVRSYVEHAGVLEQVLKGSGEEAAQLMRAHMLSASAALALYIRRGRS</sequence>
<evidence type="ECO:0000256" key="1">
    <source>
        <dbReference type="ARBA" id="ARBA00023015"/>
    </source>
</evidence>
<keyword evidence="6" id="KW-1185">Reference proteome</keyword>
<evidence type="ECO:0000256" key="3">
    <source>
        <dbReference type="ARBA" id="ARBA00023163"/>
    </source>
</evidence>
<keyword evidence="1" id="KW-0805">Transcription regulation</keyword>
<comment type="caution">
    <text evidence="5">The sequence shown here is derived from an EMBL/GenBank/DDBJ whole genome shotgun (WGS) entry which is preliminary data.</text>
</comment>
<dbReference type="Gene3D" id="1.10.10.10">
    <property type="entry name" value="Winged helix-like DNA-binding domain superfamily/Winged helix DNA-binding domain"/>
    <property type="match status" value="1"/>
</dbReference>
<dbReference type="PANTHER" id="PTHR43537">
    <property type="entry name" value="TRANSCRIPTIONAL REGULATOR, GNTR FAMILY"/>
    <property type="match status" value="1"/>
</dbReference>
<keyword evidence="2" id="KW-0238">DNA-binding</keyword>
<evidence type="ECO:0000313" key="6">
    <source>
        <dbReference type="Proteomes" id="UP001595593"/>
    </source>
</evidence>
<dbReference type="EMBL" id="JBHRTN010000007">
    <property type="protein sequence ID" value="MFC3124759.1"/>
    <property type="molecule type" value="Genomic_DNA"/>
</dbReference>
<dbReference type="PANTHER" id="PTHR43537:SF49">
    <property type="entry name" value="TRANSCRIPTIONAL REGULATORY PROTEIN"/>
    <property type="match status" value="1"/>
</dbReference>
<dbReference type="InterPro" id="IPR011711">
    <property type="entry name" value="GntR_C"/>
</dbReference>
<proteinExistence type="predicted"/>
<evidence type="ECO:0000256" key="2">
    <source>
        <dbReference type="ARBA" id="ARBA00023125"/>
    </source>
</evidence>
<dbReference type="InterPro" id="IPR036390">
    <property type="entry name" value="WH_DNA-bd_sf"/>
</dbReference>
<accession>A0ABV7FWJ7</accession>
<dbReference type="Proteomes" id="UP001595593">
    <property type="component" value="Unassembled WGS sequence"/>
</dbReference>
<dbReference type="SUPFAM" id="SSF46785">
    <property type="entry name" value="Winged helix' DNA-binding domain"/>
    <property type="match status" value="1"/>
</dbReference>
<evidence type="ECO:0000259" key="4">
    <source>
        <dbReference type="PROSITE" id="PS50949"/>
    </source>
</evidence>
<dbReference type="SMART" id="SM00895">
    <property type="entry name" value="FCD"/>
    <property type="match status" value="1"/>
</dbReference>
<keyword evidence="3" id="KW-0804">Transcription</keyword>
<name>A0ABV7FWJ7_9PROT</name>
<reference evidence="6" key="1">
    <citation type="journal article" date="2019" name="Int. J. Syst. Evol. Microbiol.">
        <title>The Global Catalogue of Microorganisms (GCM) 10K type strain sequencing project: providing services to taxonomists for standard genome sequencing and annotation.</title>
        <authorList>
            <consortium name="The Broad Institute Genomics Platform"/>
            <consortium name="The Broad Institute Genome Sequencing Center for Infectious Disease"/>
            <person name="Wu L."/>
            <person name="Ma J."/>
        </authorList>
    </citation>
    <scope>NUCLEOTIDE SEQUENCE [LARGE SCALE GENOMIC DNA]</scope>
    <source>
        <strain evidence="6">KCTC 52094</strain>
    </source>
</reference>
<feature type="domain" description="HTH gntR-type" evidence="4">
    <location>
        <begin position="1"/>
        <end position="66"/>
    </location>
</feature>
<evidence type="ECO:0000313" key="5">
    <source>
        <dbReference type="EMBL" id="MFC3124759.1"/>
    </source>
</evidence>
<protein>
    <submittedName>
        <fullName evidence="5">GntR family transcriptional regulator</fullName>
    </submittedName>
</protein>
<dbReference type="SUPFAM" id="SSF48008">
    <property type="entry name" value="GntR ligand-binding domain-like"/>
    <property type="match status" value="1"/>
</dbReference>
<dbReference type="Pfam" id="PF00392">
    <property type="entry name" value="GntR"/>
    <property type="match status" value="1"/>
</dbReference>
<dbReference type="RefSeq" id="WP_379595170.1">
    <property type="nucleotide sequence ID" value="NZ_JBHRTN010000007.1"/>
</dbReference>
<dbReference type="PRINTS" id="PR00035">
    <property type="entry name" value="HTHGNTR"/>
</dbReference>
<organism evidence="5 6">
    <name type="scientific">Teichococcus globiformis</name>
    <dbReference type="NCBI Taxonomy" id="2307229"/>
    <lineage>
        <taxon>Bacteria</taxon>
        <taxon>Pseudomonadati</taxon>
        <taxon>Pseudomonadota</taxon>
        <taxon>Alphaproteobacteria</taxon>
        <taxon>Acetobacterales</taxon>
        <taxon>Roseomonadaceae</taxon>
        <taxon>Roseomonas</taxon>
    </lineage>
</organism>
<dbReference type="CDD" id="cd07377">
    <property type="entry name" value="WHTH_GntR"/>
    <property type="match status" value="1"/>
</dbReference>
<dbReference type="InterPro" id="IPR008920">
    <property type="entry name" value="TF_FadR/GntR_C"/>
</dbReference>
<gene>
    <name evidence="5" type="ORF">ACFOD4_06770</name>
</gene>
<dbReference type="InterPro" id="IPR000524">
    <property type="entry name" value="Tscrpt_reg_HTH_GntR"/>
</dbReference>
<dbReference type="InterPro" id="IPR036388">
    <property type="entry name" value="WH-like_DNA-bd_sf"/>
</dbReference>
<dbReference type="Gene3D" id="1.20.120.530">
    <property type="entry name" value="GntR ligand-binding domain-like"/>
    <property type="match status" value="1"/>
</dbReference>
<dbReference type="PROSITE" id="PS50949">
    <property type="entry name" value="HTH_GNTR"/>
    <property type="match status" value="1"/>
</dbReference>